<evidence type="ECO:0000313" key="1">
    <source>
        <dbReference type="EMBL" id="RRT55088.1"/>
    </source>
</evidence>
<protein>
    <submittedName>
        <fullName evidence="1">Uncharacterized protein</fullName>
    </submittedName>
</protein>
<proteinExistence type="predicted"/>
<evidence type="ECO:0000313" key="2">
    <source>
        <dbReference type="Proteomes" id="UP000287651"/>
    </source>
</evidence>
<reference evidence="1 2" key="1">
    <citation type="journal article" date="2014" name="Agronomy (Basel)">
        <title>A Draft Genome Sequence for Ensete ventricosum, the Drought-Tolerant Tree Against Hunger.</title>
        <authorList>
            <person name="Harrison J."/>
            <person name="Moore K.A."/>
            <person name="Paszkiewicz K."/>
            <person name="Jones T."/>
            <person name="Grant M."/>
            <person name="Ambacheew D."/>
            <person name="Muzemil S."/>
            <person name="Studholme D.J."/>
        </authorList>
    </citation>
    <scope>NUCLEOTIDE SEQUENCE [LARGE SCALE GENOMIC DNA]</scope>
</reference>
<sequence length="77" mass="8600">MGGISHAMKVPLAWLNSERVHVSSAIGERESTFVTGRLIFNESVNWVVISHLLCTPEITLDDTLDKQKRSAYTDVEV</sequence>
<name>A0A426YTP3_ENSVE</name>
<comment type="caution">
    <text evidence="1">The sequence shown here is derived from an EMBL/GenBank/DDBJ whole genome shotgun (WGS) entry which is preliminary data.</text>
</comment>
<accession>A0A426YTP3</accession>
<gene>
    <name evidence="1" type="ORF">B296_00037800</name>
</gene>
<dbReference type="EMBL" id="AMZH03010254">
    <property type="protein sequence ID" value="RRT55088.1"/>
    <property type="molecule type" value="Genomic_DNA"/>
</dbReference>
<dbReference type="Proteomes" id="UP000287651">
    <property type="component" value="Unassembled WGS sequence"/>
</dbReference>
<dbReference type="AlphaFoldDB" id="A0A426YTP3"/>
<organism evidence="1 2">
    <name type="scientific">Ensete ventricosum</name>
    <name type="common">Abyssinian banana</name>
    <name type="synonym">Musa ensete</name>
    <dbReference type="NCBI Taxonomy" id="4639"/>
    <lineage>
        <taxon>Eukaryota</taxon>
        <taxon>Viridiplantae</taxon>
        <taxon>Streptophyta</taxon>
        <taxon>Embryophyta</taxon>
        <taxon>Tracheophyta</taxon>
        <taxon>Spermatophyta</taxon>
        <taxon>Magnoliopsida</taxon>
        <taxon>Liliopsida</taxon>
        <taxon>Zingiberales</taxon>
        <taxon>Musaceae</taxon>
        <taxon>Ensete</taxon>
    </lineage>
</organism>